<organism evidence="11 12">
    <name type="scientific">Solea senegalensis</name>
    <name type="common">Senegalese sole</name>
    <dbReference type="NCBI Taxonomy" id="28829"/>
    <lineage>
        <taxon>Eukaryota</taxon>
        <taxon>Metazoa</taxon>
        <taxon>Chordata</taxon>
        <taxon>Craniata</taxon>
        <taxon>Vertebrata</taxon>
        <taxon>Euteleostomi</taxon>
        <taxon>Actinopterygii</taxon>
        <taxon>Neopterygii</taxon>
        <taxon>Teleostei</taxon>
        <taxon>Neoteleostei</taxon>
        <taxon>Acanthomorphata</taxon>
        <taxon>Carangaria</taxon>
        <taxon>Pleuronectiformes</taxon>
        <taxon>Pleuronectoidei</taxon>
        <taxon>Soleidae</taxon>
        <taxon>Solea</taxon>
    </lineage>
</organism>
<dbReference type="NCBIfam" id="TIGR00982">
    <property type="entry name" value="uS12_E_A"/>
    <property type="match status" value="1"/>
</dbReference>
<dbReference type="GO" id="GO:0015935">
    <property type="term" value="C:small ribosomal subunit"/>
    <property type="evidence" value="ECO:0007669"/>
    <property type="project" value="InterPro"/>
</dbReference>
<evidence type="ECO:0000256" key="2">
    <source>
        <dbReference type="ARBA" id="ARBA00004906"/>
    </source>
</evidence>
<evidence type="ECO:0000256" key="3">
    <source>
        <dbReference type="ARBA" id="ARBA00005657"/>
    </source>
</evidence>
<dbReference type="InterPro" id="IPR002110">
    <property type="entry name" value="Ankyrin_rpt"/>
</dbReference>
<protein>
    <recommendedName>
        <fullName evidence="6">Small ribosomal subunit protein uS12</fullName>
    </recommendedName>
    <alternativeName>
        <fullName evidence="7">40S ribosomal protein S23</fullName>
    </alternativeName>
</protein>
<feature type="repeat" description="ANK" evidence="8">
    <location>
        <begin position="483"/>
        <end position="515"/>
    </location>
</feature>
<keyword evidence="5" id="KW-0687">Ribonucleoprotein</keyword>
<dbReference type="InterPro" id="IPR001496">
    <property type="entry name" value="SOCS_box"/>
</dbReference>
<keyword evidence="4" id="KW-0689">Ribosomal protein</keyword>
<dbReference type="GO" id="GO:0003735">
    <property type="term" value="F:structural constituent of ribosome"/>
    <property type="evidence" value="ECO:0007669"/>
    <property type="project" value="InterPro"/>
</dbReference>
<feature type="repeat" description="ANK" evidence="8">
    <location>
        <begin position="385"/>
        <end position="417"/>
    </location>
</feature>
<keyword evidence="8" id="KW-0040">ANK repeat</keyword>
<evidence type="ECO:0000256" key="6">
    <source>
        <dbReference type="ARBA" id="ARBA00035161"/>
    </source>
</evidence>
<feature type="repeat" description="ANK" evidence="8">
    <location>
        <begin position="319"/>
        <end position="351"/>
    </location>
</feature>
<dbReference type="SMART" id="SM00248">
    <property type="entry name" value="ANK"/>
    <property type="match status" value="12"/>
</dbReference>
<feature type="domain" description="SOCS box" evidence="10">
    <location>
        <begin position="698"/>
        <end position="746"/>
    </location>
</feature>
<evidence type="ECO:0000256" key="1">
    <source>
        <dbReference type="ARBA" id="ARBA00004427"/>
    </source>
</evidence>
<dbReference type="Proteomes" id="UP000693946">
    <property type="component" value="Linkage Group LG4"/>
</dbReference>
<dbReference type="CDD" id="cd03367">
    <property type="entry name" value="Ribosomal_S23"/>
    <property type="match status" value="1"/>
</dbReference>
<dbReference type="InterPro" id="IPR005680">
    <property type="entry name" value="Ribosomal_uS12_euk/arc"/>
</dbReference>
<dbReference type="Pfam" id="PF12796">
    <property type="entry name" value="Ank_2"/>
    <property type="match status" value="2"/>
</dbReference>
<feature type="repeat" description="ANK" evidence="8">
    <location>
        <begin position="560"/>
        <end position="587"/>
    </location>
</feature>
<dbReference type="PROSITE" id="PS50225">
    <property type="entry name" value="SOCS"/>
    <property type="match status" value="1"/>
</dbReference>
<comment type="subcellular location">
    <subcellularLocation>
        <location evidence="1">Rough endoplasmic reticulum</location>
    </subcellularLocation>
</comment>
<dbReference type="PROSITE" id="PS50088">
    <property type="entry name" value="ANK_REPEAT"/>
    <property type="match status" value="7"/>
</dbReference>
<feature type="repeat" description="ANK" evidence="8">
    <location>
        <begin position="352"/>
        <end position="384"/>
    </location>
</feature>
<comment type="caution">
    <text evidence="11">The sequence shown here is derived from an EMBL/GenBank/DDBJ whole genome shotgun (WGS) entry which is preliminary data.</text>
</comment>
<gene>
    <name evidence="11" type="ORF">JOB18_030020</name>
</gene>
<evidence type="ECO:0000256" key="7">
    <source>
        <dbReference type="ARBA" id="ARBA00035463"/>
    </source>
</evidence>
<evidence type="ECO:0000313" key="12">
    <source>
        <dbReference type="Proteomes" id="UP000693946"/>
    </source>
</evidence>
<sequence length="756" mass="84610">MGKCRGLRTARKLRNHRREQKWHDKQYKKAHLGTALKANPFGGASHAKGIVLEKVGVEAKQPNSAIRKCVRVQLIKNGKKITAFVPNDGCLNFIEENDEVLVAGFGRKGHAVGDIPGVRFKVVKVANVSLLALYKGKKERPRDSTAEGKETTLPTKLQGQGPFNEDNMESWRFRLGEEEEDEDDADTQYMIEQSLLEINKQKETHRESTAQDGKKKADSTTIFSAIRQGNEKLLRELCFNHKDKFLQTDSRGWIPLHEAAAQSNQTILELTFKASGPDAVECRTLRGQTPFYLAVETGLIENASFLLNHGSEPDCQDQDQDSPLFIAIRSERLDLVRLLLQQGSKVNQQGCNGRRPLHEASRLGKAELVTLLLDAGAWPDPRSHYGLTPLALAAQGGHLEVVQTLLHKGADVLSEAQDEASVLYEASAAGDPAVISLLLTYGADANVATHTGHMPIHRVAHRGHLQALKLLIPVTSVEDVNESGMSPLHSAAAGGHPQCIKTLLDAGYDPNNMLSSWVRRGFDDERKSALFFAVSNNDVPSTKLLLEAGAMTNQDPIKCLQVALRVGNYELIDLLLRFGANVNYYCRINTTHFPSALQYALKDEVVLRMLCKYGYDVERCFHCPYGNNSHIPDDYEGWSNTVIKDTMFCEVITVSWLKHLSGHIVRILLDYVDHVTLCTKLKAAVMEQQEWPDICRLQENARCLQHLCRLKIRRCLGRLHLRSPVFMSFLPLPERLKNYIRYREFDLYGCQGNTPG</sequence>
<dbReference type="GO" id="GO:0005791">
    <property type="term" value="C:rough endoplasmic reticulum"/>
    <property type="evidence" value="ECO:0007669"/>
    <property type="project" value="UniProtKB-SubCell"/>
</dbReference>
<dbReference type="Pfam" id="PF00023">
    <property type="entry name" value="Ank"/>
    <property type="match status" value="1"/>
</dbReference>
<dbReference type="Pfam" id="PF00164">
    <property type="entry name" value="Ribosom_S12_S23"/>
    <property type="match status" value="1"/>
</dbReference>
<comment type="pathway">
    <text evidence="2">Protein modification; protein ubiquitination.</text>
</comment>
<feature type="repeat" description="ANK" evidence="8">
    <location>
        <begin position="286"/>
        <end position="318"/>
    </location>
</feature>
<feature type="compositionally biased region" description="Basic and acidic residues" evidence="9">
    <location>
        <begin position="140"/>
        <end position="150"/>
    </location>
</feature>
<proteinExistence type="inferred from homology"/>
<dbReference type="PANTHER" id="PTHR24198:SF176">
    <property type="entry name" value="ANKYRIN REPEAT AND SOCS BOX CONTAINING 14"/>
    <property type="match status" value="1"/>
</dbReference>
<dbReference type="PANTHER" id="PTHR24198">
    <property type="entry name" value="ANKYRIN REPEAT AND PROTEIN KINASE DOMAIN-CONTAINING PROTEIN"/>
    <property type="match status" value="1"/>
</dbReference>
<dbReference type="PROSITE" id="PS00055">
    <property type="entry name" value="RIBOSOMAL_S12"/>
    <property type="match status" value="1"/>
</dbReference>
<name>A0AAV6QN36_SOLSE</name>
<dbReference type="FunFam" id="2.40.50.140:FF:000007">
    <property type="entry name" value="40S ribosomal protein S23"/>
    <property type="match status" value="1"/>
</dbReference>
<dbReference type="GO" id="GO:0006412">
    <property type="term" value="P:translation"/>
    <property type="evidence" value="ECO:0007669"/>
    <property type="project" value="InterPro"/>
</dbReference>
<comment type="similarity">
    <text evidence="3">Belongs to the universal ribosomal protein uS12 family.</text>
</comment>
<reference evidence="11 12" key="1">
    <citation type="journal article" date="2021" name="Sci. Rep.">
        <title>Chromosome anchoring in Senegalese sole (Solea senegalensis) reveals sex-associated markers and genome rearrangements in flatfish.</title>
        <authorList>
            <person name="Guerrero-Cozar I."/>
            <person name="Gomez-Garrido J."/>
            <person name="Berbel C."/>
            <person name="Martinez-Blanch J.F."/>
            <person name="Alioto T."/>
            <person name="Claros M.G."/>
            <person name="Gagnaire P.A."/>
            <person name="Manchado M."/>
        </authorList>
    </citation>
    <scope>NUCLEOTIDE SEQUENCE [LARGE SCALE GENOMIC DNA]</scope>
    <source>
        <strain evidence="11">Sse05_10M</strain>
    </source>
</reference>
<dbReference type="Pfam" id="PF07525">
    <property type="entry name" value="SOCS_box"/>
    <property type="match status" value="1"/>
</dbReference>
<dbReference type="PROSITE" id="PS50297">
    <property type="entry name" value="ANK_REP_REGION"/>
    <property type="match status" value="5"/>
</dbReference>
<evidence type="ECO:0000259" key="10">
    <source>
        <dbReference type="PROSITE" id="PS50225"/>
    </source>
</evidence>
<evidence type="ECO:0000256" key="4">
    <source>
        <dbReference type="ARBA" id="ARBA00022980"/>
    </source>
</evidence>
<evidence type="ECO:0000313" key="11">
    <source>
        <dbReference type="EMBL" id="KAG7494406.1"/>
    </source>
</evidence>
<evidence type="ECO:0000256" key="5">
    <source>
        <dbReference type="ARBA" id="ARBA00023274"/>
    </source>
</evidence>
<feature type="repeat" description="ANK" evidence="8">
    <location>
        <begin position="418"/>
        <end position="450"/>
    </location>
</feature>
<dbReference type="SMART" id="SM00253">
    <property type="entry name" value="SOCS"/>
    <property type="match status" value="1"/>
</dbReference>
<dbReference type="EMBL" id="JAGKHQ010000016">
    <property type="protein sequence ID" value="KAG7494406.1"/>
    <property type="molecule type" value="Genomic_DNA"/>
</dbReference>
<keyword evidence="12" id="KW-1185">Reference proteome</keyword>
<accession>A0AAV6QN36</accession>
<evidence type="ECO:0000256" key="9">
    <source>
        <dbReference type="SAM" id="MobiDB-lite"/>
    </source>
</evidence>
<dbReference type="FunFam" id="1.10.750.20:FF:000001">
    <property type="entry name" value="Ankyrin repeat and SOCS box containing 1"/>
    <property type="match status" value="1"/>
</dbReference>
<evidence type="ECO:0000256" key="8">
    <source>
        <dbReference type="PROSITE-ProRule" id="PRU00023"/>
    </source>
</evidence>
<dbReference type="AlphaFoldDB" id="A0AAV6QN36"/>
<dbReference type="SMART" id="SM00969">
    <property type="entry name" value="SOCS_box"/>
    <property type="match status" value="1"/>
</dbReference>
<dbReference type="InterPro" id="IPR006032">
    <property type="entry name" value="Ribosomal_uS12"/>
</dbReference>
<dbReference type="GO" id="GO:0022626">
    <property type="term" value="C:cytosolic ribosome"/>
    <property type="evidence" value="ECO:0007669"/>
    <property type="project" value="UniProtKB-ARBA"/>
</dbReference>
<feature type="region of interest" description="Disordered" evidence="9">
    <location>
        <begin position="139"/>
        <end position="166"/>
    </location>
</feature>